<dbReference type="Proteomes" id="UP000005238">
    <property type="component" value="Unassembled WGS sequence"/>
</dbReference>
<feature type="region of interest" description="Disordered" evidence="4">
    <location>
        <begin position="640"/>
        <end position="660"/>
    </location>
</feature>
<evidence type="ECO:0000313" key="5">
    <source>
        <dbReference type="EnsemblProtists" id="Phyra96190"/>
    </source>
</evidence>
<feature type="compositionally biased region" description="Basic and acidic residues" evidence="4">
    <location>
        <begin position="603"/>
        <end position="621"/>
    </location>
</feature>
<dbReference type="eggNOG" id="KOG4001">
    <property type="taxonomic scope" value="Eukaryota"/>
</dbReference>
<keyword evidence="2 3" id="KW-0175">Coiled coil</keyword>
<evidence type="ECO:0000256" key="2">
    <source>
        <dbReference type="ARBA" id="ARBA00023054"/>
    </source>
</evidence>
<dbReference type="eggNOG" id="KOG1850">
    <property type="taxonomic scope" value="Eukaryota"/>
</dbReference>
<evidence type="ECO:0000313" key="6">
    <source>
        <dbReference type="Proteomes" id="UP000005238"/>
    </source>
</evidence>
<evidence type="ECO:0000256" key="3">
    <source>
        <dbReference type="SAM" id="Coils"/>
    </source>
</evidence>
<dbReference type="HOGENOM" id="CLU_318993_0_0_1"/>
<protein>
    <submittedName>
        <fullName evidence="5">Uncharacterized protein</fullName>
    </submittedName>
</protein>
<proteinExistence type="inferred from homology"/>
<dbReference type="GO" id="GO:0005737">
    <property type="term" value="C:cytoplasm"/>
    <property type="evidence" value="ECO:0007669"/>
    <property type="project" value="UniProtKB-ARBA"/>
</dbReference>
<dbReference type="EMBL" id="DS566063">
    <property type="status" value="NOT_ANNOTATED_CDS"/>
    <property type="molecule type" value="Genomic_DNA"/>
</dbReference>
<dbReference type="InterPro" id="IPR026183">
    <property type="entry name" value="Taxilin_fam"/>
</dbReference>
<feature type="coiled-coil region" evidence="3">
    <location>
        <begin position="812"/>
        <end position="853"/>
    </location>
</feature>
<feature type="compositionally biased region" description="Basic residues" evidence="4">
    <location>
        <begin position="50"/>
        <end position="61"/>
    </location>
</feature>
<dbReference type="InterPro" id="IPR019347">
    <property type="entry name" value="Axonemal_dynein_light_chain"/>
</dbReference>
<keyword evidence="6" id="KW-1185">Reference proteome</keyword>
<dbReference type="VEuPathDB" id="FungiDB:KRP22_12187"/>
<dbReference type="VEuPathDB" id="FungiDB:KRP23_7086"/>
<evidence type="ECO:0000256" key="1">
    <source>
        <dbReference type="ARBA" id="ARBA00009550"/>
    </source>
</evidence>
<sequence length="894" mass="100831">MSDEQTHEMENPSLELKQLGRETKSLKHKSKRPSSKGGELKRSPSAASPGRHHAHSKRNTKANREDALRELLAGKIAEIEVGGDENLEAPIELTGIYQDETLLTQLKEKAEAVKEDKEMPAEQKVVELVNSLNQAGEQLGLLQKKIGELNAKCILLKQRKSAVSTELLKTNTSKTKLEQLCRELQKQNKLIVSESRRIADEEDQKRRELSAQFQKTIEEVSLKMDQQSKDYVASLKENENLQQKLKTFLEQYTAREEHFQRQLEAKDLTVQLAETKLQHQVELTSREAEKVKITLDKAKEFSDREVQLQAQLNSYSEKFDVVQETLTKSNQMFTTFREEMDKMAKTTKKLEKENLALRKKCAAYDSGAIASIQEKVTTGEETLKLQEKLKKLESLCRHLQAERNSIRQAQQRIGGKDAPINYSFEERVFCPVDTAPDKAAAKLEVVEMLRSRILSAETPQWETSTSNWDNMQMTGKCYKRTNVNAERNRAHMFAYNFRAEKLPQKNPTLKPKSNRFNTGILEVALKDEYIGEAFGDERVMKGIAKCTEELPNHPDLCDVKAWNQSIELTKTLRKEHFAALEAARQTNSSKWLRKVGAKDNYKSPEQLTKELSERKRQEKQELVAAKSNQQSLVQYGEPIFTGETLDPPKRTPGAANAGSSNSITAATVVAAAAESSGAVNGKSSDGVAKVEDILNAVLPPQMWSEENSGFWLRYASSVPSTRFDVLKLQEALDAKLLQRQARESGICPVREDLYSQAFDELIREVTLNCPERGLLLLRVRDELRLTTDAYKTLYDSSLTFGVRKQLQAEDGMGDLAEQIASLQRDKDESESKVAELTNKLEVIEKRAAERKALQEKKFKEELDFLKYQGQHLDAFLKSAGSGTTGISAGGASGK</sequence>
<feature type="region of interest" description="Disordered" evidence="4">
    <location>
        <begin position="603"/>
        <end position="627"/>
    </location>
</feature>
<evidence type="ECO:0000256" key="4">
    <source>
        <dbReference type="SAM" id="MobiDB-lite"/>
    </source>
</evidence>
<dbReference type="GO" id="GO:0019905">
    <property type="term" value="F:syntaxin binding"/>
    <property type="evidence" value="ECO:0007669"/>
    <property type="project" value="InterPro"/>
</dbReference>
<name>H3HDI9_PHYRM</name>
<dbReference type="Pfam" id="PF09728">
    <property type="entry name" value="Taxilin"/>
    <property type="match status" value="1"/>
</dbReference>
<feature type="compositionally biased region" description="Basic and acidic residues" evidence="4">
    <location>
        <begin position="1"/>
        <end position="10"/>
    </location>
</feature>
<feature type="coiled-coil region" evidence="3">
    <location>
        <begin position="132"/>
        <end position="251"/>
    </location>
</feature>
<dbReference type="VEuPathDB" id="FungiDB:KRP22_13973"/>
<accession>H3HDI9</accession>
<dbReference type="VEuPathDB" id="FungiDB:KRP23_7085"/>
<comment type="similarity">
    <text evidence="1">Belongs to the taxilin family.</text>
</comment>
<dbReference type="InParanoid" id="H3HDI9"/>
<dbReference type="Pfam" id="PF10211">
    <property type="entry name" value="Ax_dynein_light"/>
    <property type="match status" value="1"/>
</dbReference>
<dbReference type="VEuPathDB" id="FungiDB:KRP22_12188"/>
<dbReference type="VEuPathDB" id="FungiDB:KRP23_11962"/>
<organism evidence="5 6">
    <name type="scientific">Phytophthora ramorum</name>
    <name type="common">Sudden oak death agent</name>
    <dbReference type="NCBI Taxonomy" id="164328"/>
    <lineage>
        <taxon>Eukaryota</taxon>
        <taxon>Sar</taxon>
        <taxon>Stramenopiles</taxon>
        <taxon>Oomycota</taxon>
        <taxon>Peronosporomycetes</taxon>
        <taxon>Peronosporales</taxon>
        <taxon>Peronosporaceae</taxon>
        <taxon>Phytophthora</taxon>
    </lineage>
</organism>
<dbReference type="PANTHER" id="PTHR16127">
    <property type="entry name" value="TAXILIN"/>
    <property type="match status" value="1"/>
</dbReference>
<reference evidence="6" key="1">
    <citation type="journal article" date="2006" name="Science">
        <title>Phytophthora genome sequences uncover evolutionary origins and mechanisms of pathogenesis.</title>
        <authorList>
            <person name="Tyler B.M."/>
            <person name="Tripathy S."/>
            <person name="Zhang X."/>
            <person name="Dehal P."/>
            <person name="Jiang R.H."/>
            <person name="Aerts A."/>
            <person name="Arredondo F.D."/>
            <person name="Baxter L."/>
            <person name="Bensasson D."/>
            <person name="Beynon J.L."/>
            <person name="Chapman J."/>
            <person name="Damasceno C.M."/>
            <person name="Dorrance A.E."/>
            <person name="Dou D."/>
            <person name="Dickerman A.W."/>
            <person name="Dubchak I.L."/>
            <person name="Garbelotto M."/>
            <person name="Gijzen M."/>
            <person name="Gordon S.G."/>
            <person name="Govers F."/>
            <person name="Grunwald N.J."/>
            <person name="Huang W."/>
            <person name="Ivors K.L."/>
            <person name="Jones R.W."/>
            <person name="Kamoun S."/>
            <person name="Krampis K."/>
            <person name="Lamour K.H."/>
            <person name="Lee M.K."/>
            <person name="McDonald W.H."/>
            <person name="Medina M."/>
            <person name="Meijer H.J."/>
            <person name="Nordberg E.K."/>
            <person name="Maclean D.J."/>
            <person name="Ospina-Giraldo M.D."/>
            <person name="Morris P.F."/>
            <person name="Phuntumart V."/>
            <person name="Putnam N.H."/>
            <person name="Rash S."/>
            <person name="Rose J.K."/>
            <person name="Sakihama Y."/>
            <person name="Salamov A.A."/>
            <person name="Savidor A."/>
            <person name="Scheuring C.F."/>
            <person name="Smith B.M."/>
            <person name="Sobral B.W."/>
            <person name="Terry A."/>
            <person name="Torto-Alalibo T.A."/>
            <person name="Win J."/>
            <person name="Xu Z."/>
            <person name="Zhang H."/>
            <person name="Grigoriev I.V."/>
            <person name="Rokhsar D.S."/>
            <person name="Boore J.L."/>
        </authorList>
    </citation>
    <scope>NUCLEOTIDE SEQUENCE [LARGE SCALE GENOMIC DNA]</scope>
    <source>
        <strain evidence="6">Pr102</strain>
    </source>
</reference>
<feature type="coiled-coil region" evidence="3">
    <location>
        <begin position="298"/>
        <end position="412"/>
    </location>
</feature>
<dbReference type="EnsemblProtists" id="Phyra96190">
    <property type="protein sequence ID" value="Phyra96190"/>
    <property type="gene ID" value="Phyra96190"/>
</dbReference>
<feature type="region of interest" description="Disordered" evidence="4">
    <location>
        <begin position="1"/>
        <end position="64"/>
    </location>
</feature>
<dbReference type="AlphaFoldDB" id="H3HDI9"/>
<reference evidence="5" key="2">
    <citation type="submission" date="2015-06" db="UniProtKB">
        <authorList>
            <consortium name="EnsemblProtists"/>
        </authorList>
    </citation>
    <scope>IDENTIFICATION</scope>
    <source>
        <strain evidence="5">Pr102</strain>
    </source>
</reference>
<dbReference type="PANTHER" id="PTHR16127:SF13">
    <property type="entry name" value="GH01188P"/>
    <property type="match status" value="1"/>
</dbReference>